<dbReference type="PROSITE" id="PS50076">
    <property type="entry name" value="DNAJ_2"/>
    <property type="match status" value="1"/>
</dbReference>
<dbReference type="Pfam" id="PF00226">
    <property type="entry name" value="DnaJ"/>
    <property type="match status" value="1"/>
</dbReference>
<evidence type="ECO:0000313" key="1">
    <source>
        <dbReference type="EMBL" id="KZM22120.1"/>
    </source>
</evidence>
<gene>
    <name evidence="1" type="ORF">ST47_g6712</name>
</gene>
<dbReference type="InterPro" id="IPR036869">
    <property type="entry name" value="J_dom_sf"/>
</dbReference>
<proteinExistence type="predicted"/>
<comment type="caution">
    <text evidence="1">The sequence shown here is derived from an EMBL/GenBank/DDBJ whole genome shotgun (WGS) entry which is preliminary data.</text>
</comment>
<dbReference type="Gene3D" id="1.10.287.110">
    <property type="entry name" value="DnaJ domain"/>
    <property type="match status" value="1"/>
</dbReference>
<sequence>MSWDTLVPFLVWQFLIPLAAGWAQSILYSIFIRAGDPKPQPGSARFIKHRRHILIAIYVAYFAFTLYEVDFNLQRSSNAYNDLGVPININESGLNSHFRKLTLRFHPDKLGSGVDRDAANAYYIHLKHARDIILDPTKRFAHDRFGPDIFTQCQSCLTVKDYVDSALLSALTNYGVLFVFLIGANALGFLKDGSYWRYLGLLAVATFEVRTAMRPDHPAILAEYLNPLVASFNLRPAYLPFQAIAIAKKASISAAQFLALLMPLYRMDPEHPTQPTDDTENTQHQQLDRLSAFVAESNKDASRLLELESTPYRENEKAKSELREALKKYMVQNVVHQEREVRNAIGQSMAKRRSGVPHGAQGTK</sequence>
<dbReference type="STRING" id="5454.A0A163C023"/>
<dbReference type="SUPFAM" id="SSF46565">
    <property type="entry name" value="Chaperone J-domain"/>
    <property type="match status" value="1"/>
</dbReference>
<protein>
    <submittedName>
        <fullName evidence="1">Uncharacterized protein</fullName>
    </submittedName>
</protein>
<dbReference type="Proteomes" id="UP000076837">
    <property type="component" value="Unassembled WGS sequence"/>
</dbReference>
<name>A0A163C023_DIDRA</name>
<keyword evidence="2" id="KW-1185">Reference proteome</keyword>
<accession>A0A163C023</accession>
<evidence type="ECO:0000313" key="2">
    <source>
        <dbReference type="Proteomes" id="UP000076837"/>
    </source>
</evidence>
<dbReference type="EMBL" id="JYNV01000224">
    <property type="protein sequence ID" value="KZM22120.1"/>
    <property type="molecule type" value="Genomic_DNA"/>
</dbReference>
<dbReference type="OrthoDB" id="436519at2759"/>
<organism evidence="1 2">
    <name type="scientific">Didymella rabiei</name>
    <name type="common">Chickpea ascochyta blight fungus</name>
    <name type="synonym">Mycosphaerella rabiei</name>
    <dbReference type="NCBI Taxonomy" id="5454"/>
    <lineage>
        <taxon>Eukaryota</taxon>
        <taxon>Fungi</taxon>
        <taxon>Dikarya</taxon>
        <taxon>Ascomycota</taxon>
        <taxon>Pezizomycotina</taxon>
        <taxon>Dothideomycetes</taxon>
        <taxon>Pleosporomycetidae</taxon>
        <taxon>Pleosporales</taxon>
        <taxon>Pleosporineae</taxon>
        <taxon>Didymellaceae</taxon>
        <taxon>Ascochyta</taxon>
    </lineage>
</organism>
<dbReference type="InterPro" id="IPR001623">
    <property type="entry name" value="DnaJ_domain"/>
</dbReference>
<reference evidence="1 2" key="1">
    <citation type="journal article" date="2016" name="Sci. Rep.">
        <title>Draft genome sequencing and secretome analysis of fungal phytopathogen Ascochyta rabiei provides insight into the necrotrophic effector repertoire.</title>
        <authorList>
            <person name="Verma S."/>
            <person name="Gazara R.K."/>
            <person name="Nizam S."/>
            <person name="Parween S."/>
            <person name="Chattopadhyay D."/>
            <person name="Verma P.K."/>
        </authorList>
    </citation>
    <scope>NUCLEOTIDE SEQUENCE [LARGE SCALE GENOMIC DNA]</scope>
    <source>
        <strain evidence="1 2">ArDII</strain>
    </source>
</reference>
<dbReference type="AlphaFoldDB" id="A0A163C023"/>